<reference evidence="1 2" key="1">
    <citation type="journal article" date="2012" name="New Phytol.">
        <title>Insight into trade-off between wood decay and parasitism from the genome of a fungal forest pathogen.</title>
        <authorList>
            <person name="Olson A."/>
            <person name="Aerts A."/>
            <person name="Asiegbu F."/>
            <person name="Belbahri L."/>
            <person name="Bouzid O."/>
            <person name="Broberg A."/>
            <person name="Canback B."/>
            <person name="Coutinho P.M."/>
            <person name="Cullen D."/>
            <person name="Dalman K."/>
            <person name="Deflorio G."/>
            <person name="van Diepen L.T."/>
            <person name="Dunand C."/>
            <person name="Duplessis S."/>
            <person name="Durling M."/>
            <person name="Gonthier P."/>
            <person name="Grimwood J."/>
            <person name="Fossdal C.G."/>
            <person name="Hansson D."/>
            <person name="Henrissat B."/>
            <person name="Hietala A."/>
            <person name="Himmelstrand K."/>
            <person name="Hoffmeister D."/>
            <person name="Hogberg N."/>
            <person name="James T.Y."/>
            <person name="Karlsson M."/>
            <person name="Kohler A."/>
            <person name="Kues U."/>
            <person name="Lee Y.H."/>
            <person name="Lin Y.C."/>
            <person name="Lind M."/>
            <person name="Lindquist E."/>
            <person name="Lombard V."/>
            <person name="Lucas S."/>
            <person name="Lunden K."/>
            <person name="Morin E."/>
            <person name="Murat C."/>
            <person name="Park J."/>
            <person name="Raffaello T."/>
            <person name="Rouze P."/>
            <person name="Salamov A."/>
            <person name="Schmutz J."/>
            <person name="Solheim H."/>
            <person name="Stahlberg J."/>
            <person name="Velez H."/>
            <person name="de Vries R.P."/>
            <person name="Wiebenga A."/>
            <person name="Woodward S."/>
            <person name="Yakovlev I."/>
            <person name="Garbelotto M."/>
            <person name="Martin F."/>
            <person name="Grigoriev I.V."/>
            <person name="Stenlid J."/>
        </authorList>
    </citation>
    <scope>NUCLEOTIDE SEQUENCE [LARGE SCALE GENOMIC DNA]</scope>
    <source>
        <strain evidence="1 2">TC 32-1</strain>
    </source>
</reference>
<gene>
    <name evidence="1" type="ORF">HETIRDRAFT_434987</name>
</gene>
<protein>
    <submittedName>
        <fullName evidence="1">Uncharacterized protein</fullName>
    </submittedName>
</protein>
<organism evidence="1 2">
    <name type="scientific">Heterobasidion irregulare (strain TC 32-1)</name>
    <dbReference type="NCBI Taxonomy" id="747525"/>
    <lineage>
        <taxon>Eukaryota</taxon>
        <taxon>Fungi</taxon>
        <taxon>Dikarya</taxon>
        <taxon>Basidiomycota</taxon>
        <taxon>Agaricomycotina</taxon>
        <taxon>Agaricomycetes</taxon>
        <taxon>Russulales</taxon>
        <taxon>Bondarzewiaceae</taxon>
        <taxon>Heterobasidion</taxon>
        <taxon>Heterobasidion annosum species complex</taxon>
    </lineage>
</organism>
<name>W4K100_HETIT</name>
<dbReference type="InParanoid" id="W4K100"/>
<dbReference type="KEGG" id="hir:HETIRDRAFT_434987"/>
<proteinExistence type="predicted"/>
<dbReference type="GeneID" id="20674793"/>
<dbReference type="Proteomes" id="UP000030671">
    <property type="component" value="Unassembled WGS sequence"/>
</dbReference>
<dbReference type="AlphaFoldDB" id="W4K100"/>
<dbReference type="RefSeq" id="XP_009548067.1">
    <property type="nucleotide sequence ID" value="XM_009549772.1"/>
</dbReference>
<evidence type="ECO:0000313" key="1">
    <source>
        <dbReference type="EMBL" id="ETW79482.1"/>
    </source>
</evidence>
<dbReference type="EMBL" id="KI925460">
    <property type="protein sequence ID" value="ETW79482.1"/>
    <property type="molecule type" value="Genomic_DNA"/>
</dbReference>
<accession>W4K100</accession>
<evidence type="ECO:0000313" key="2">
    <source>
        <dbReference type="Proteomes" id="UP000030671"/>
    </source>
</evidence>
<dbReference type="HOGENOM" id="CLU_1704448_0_0_1"/>
<sequence>MVGQLGCRMSAEAGPLYHRMAIPWSASEVAAPSGGGISSTVCRDKLRRFDGEGGRGRVSGMNGAGVDVHRGSQQVGGWWRRQSDRWITSVLPGSCRGMLEFSTPSTLSPAISCDTPQIHKIIVILPEERVILMAQACGTILANSTKFCTITESQ</sequence>
<keyword evidence="2" id="KW-1185">Reference proteome</keyword>